<feature type="transmembrane region" description="Helical" evidence="8">
    <location>
        <begin position="106"/>
        <end position="127"/>
    </location>
</feature>
<feature type="transmembrane region" description="Helical" evidence="8">
    <location>
        <begin position="215"/>
        <end position="234"/>
    </location>
</feature>
<feature type="transmembrane region" description="Helical" evidence="8">
    <location>
        <begin position="476"/>
        <end position="493"/>
    </location>
</feature>
<sequence length="540" mass="57968">ATKSRADNSDSAPLTVCLGTSAAMSSRTSLSQKEKAEAYDMENQSPVSKANGGITELMAVQDGEVHQKGSRQNPKWFQRLLDAGVEENGIRPVPIEERTNENYSNLFTVFFSSLLCLLPIPTGALATAQLGLSLRDASLVIIFFAALTIMPPAFMGIAGSYTGLRQLVQARYSFGYYLVGVPLLLNAATVTGFSLSSAIAGGQTLAAVNPGHIDVKVGIVITCLVSFAASFIGYRALHMWERWQWLPSLIAIVIAVGLGGKNLWKQAEVPSATASQILNYGGLMAGYFITFGGIASDFTAYHNPNKTTKFRIFSYIYLGIFSPSVPLLILGAAIGGALNNVPEWKAGWDSYGIGGVMAAMLAPAGGFGKFLLVVLALTVIGNIATSMYSVALCMQMMLPVFTKVPRVVFIIVALGIMIPMAIRAAEAWADSLENFLGLIGYWAGCFDAVIIEELVIFRRMKYDSYDHGAWNVARKLPSGFAAIGASLLSFGLVIPGMDQAWFTGPIAKTTGDIGFEVALVLTAIFYAPLRWLEIKLQGRV</sequence>
<dbReference type="Proteomes" id="UP000613401">
    <property type="component" value="Unassembled WGS sequence"/>
</dbReference>
<feature type="transmembrane region" description="Helical" evidence="8">
    <location>
        <begin position="370"/>
        <end position="392"/>
    </location>
</feature>
<comment type="caution">
    <text evidence="9">The sequence shown here is derived from an EMBL/GenBank/DDBJ whole genome shotgun (WGS) entry which is preliminary data.</text>
</comment>
<dbReference type="PANTHER" id="PTHR31806:SF5">
    <property type="entry name" value="PURINE-CYTOSINE PERMEASE FCY21"/>
    <property type="match status" value="1"/>
</dbReference>
<evidence type="ECO:0000256" key="8">
    <source>
        <dbReference type="SAM" id="Phobius"/>
    </source>
</evidence>
<keyword evidence="10" id="KW-1185">Reference proteome</keyword>
<feature type="transmembrane region" description="Helical" evidence="8">
    <location>
        <begin position="404"/>
        <end position="422"/>
    </location>
</feature>
<dbReference type="Gene3D" id="1.10.4160.10">
    <property type="entry name" value="Hydantoin permease"/>
    <property type="match status" value="1"/>
</dbReference>
<dbReference type="GO" id="GO:0022857">
    <property type="term" value="F:transmembrane transporter activity"/>
    <property type="evidence" value="ECO:0007669"/>
    <property type="project" value="InterPro"/>
</dbReference>
<protein>
    <submittedName>
        <fullName evidence="9">Vitamin B6 transporter TPN1</fullName>
    </submittedName>
</protein>
<dbReference type="GO" id="GO:0005886">
    <property type="term" value="C:plasma membrane"/>
    <property type="evidence" value="ECO:0007669"/>
    <property type="project" value="TreeGrafter"/>
</dbReference>
<evidence type="ECO:0000256" key="4">
    <source>
        <dbReference type="ARBA" id="ARBA00022692"/>
    </source>
</evidence>
<keyword evidence="4 8" id="KW-0812">Transmembrane</keyword>
<keyword evidence="3" id="KW-0813">Transport</keyword>
<dbReference type="AlphaFoldDB" id="A0A8H4CNL7"/>
<dbReference type="InterPro" id="IPR026030">
    <property type="entry name" value="Pur-cyt_permease_Fcy2/21/22"/>
</dbReference>
<keyword evidence="5 8" id="KW-1133">Transmembrane helix</keyword>
<reference evidence="9" key="1">
    <citation type="journal article" date="2020" name="Phytopathology">
        <title>Genome sequence and comparative analysis of Colletotrichum gloeosporioides isolated from Liriodendron leaves.</title>
        <authorList>
            <person name="Fu F.F."/>
            <person name="Hao Z."/>
            <person name="Wang P."/>
            <person name="Lu Y."/>
            <person name="Xue L.J."/>
            <person name="Wei G."/>
            <person name="Tian Y."/>
            <person name="Baishi H."/>
            <person name="Xu H."/>
            <person name="Shi J."/>
            <person name="Cheng T."/>
            <person name="Wang G."/>
            <person name="Yi Y."/>
            <person name="Chen J."/>
        </authorList>
    </citation>
    <scope>NUCLEOTIDE SEQUENCE</scope>
    <source>
        <strain evidence="9">Lc1</strain>
    </source>
</reference>
<organism evidence="9 10">
    <name type="scientific">Colletotrichum gloeosporioides</name>
    <name type="common">Anthracnose fungus</name>
    <name type="synonym">Glomerella cingulata</name>
    <dbReference type="NCBI Taxonomy" id="474922"/>
    <lineage>
        <taxon>Eukaryota</taxon>
        <taxon>Fungi</taxon>
        <taxon>Dikarya</taxon>
        <taxon>Ascomycota</taxon>
        <taxon>Pezizomycotina</taxon>
        <taxon>Sordariomycetes</taxon>
        <taxon>Hypocreomycetidae</taxon>
        <taxon>Glomerellales</taxon>
        <taxon>Glomerellaceae</taxon>
        <taxon>Colletotrichum</taxon>
        <taxon>Colletotrichum gloeosporioides species complex</taxon>
    </lineage>
</organism>
<evidence type="ECO:0000256" key="1">
    <source>
        <dbReference type="ARBA" id="ARBA00004141"/>
    </source>
</evidence>
<comment type="subcellular location">
    <subcellularLocation>
        <location evidence="1">Membrane</location>
        <topology evidence="1">Multi-pass membrane protein</topology>
    </subcellularLocation>
</comment>
<evidence type="ECO:0000256" key="3">
    <source>
        <dbReference type="ARBA" id="ARBA00022448"/>
    </source>
</evidence>
<feature type="transmembrane region" description="Helical" evidence="8">
    <location>
        <begin position="315"/>
        <end position="338"/>
    </location>
</feature>
<proteinExistence type="inferred from homology"/>
<comment type="similarity">
    <text evidence="2">Belongs to the purine-cytosine permease (2.A.39) family.</text>
</comment>
<feature type="transmembrane region" description="Helical" evidence="8">
    <location>
        <begin position="174"/>
        <end position="195"/>
    </location>
</feature>
<evidence type="ECO:0000256" key="2">
    <source>
        <dbReference type="ARBA" id="ARBA00008974"/>
    </source>
</evidence>
<reference evidence="9" key="2">
    <citation type="submission" date="2020-03" db="EMBL/GenBank/DDBJ databases">
        <authorList>
            <person name="Fu F.-F."/>
            <person name="Chen J."/>
        </authorList>
    </citation>
    <scope>NUCLEOTIDE SEQUENCE</scope>
    <source>
        <strain evidence="9">Lc1</strain>
    </source>
</reference>
<feature type="transmembrane region" description="Helical" evidence="8">
    <location>
        <begin position="434"/>
        <end position="455"/>
    </location>
</feature>
<feature type="transmembrane region" description="Helical" evidence="8">
    <location>
        <begin position="513"/>
        <end position="532"/>
    </location>
</feature>
<feature type="transmembrane region" description="Helical" evidence="8">
    <location>
        <begin position="284"/>
        <end position="303"/>
    </location>
</feature>
<dbReference type="InterPro" id="IPR001248">
    <property type="entry name" value="Pur-cyt_permease"/>
</dbReference>
<evidence type="ECO:0000256" key="6">
    <source>
        <dbReference type="ARBA" id="ARBA00023136"/>
    </source>
</evidence>
<dbReference type="Pfam" id="PF02133">
    <property type="entry name" value="Transp_cyt_pur"/>
    <property type="match status" value="1"/>
</dbReference>
<dbReference type="PANTHER" id="PTHR31806">
    <property type="entry name" value="PURINE-CYTOSINE PERMEASE FCY2-RELATED"/>
    <property type="match status" value="1"/>
</dbReference>
<feature type="transmembrane region" description="Helical" evidence="8">
    <location>
        <begin position="139"/>
        <end position="162"/>
    </location>
</feature>
<dbReference type="PIRSF" id="PIRSF002744">
    <property type="entry name" value="Pur-cyt_permease"/>
    <property type="match status" value="1"/>
</dbReference>
<feature type="region of interest" description="Disordered" evidence="7">
    <location>
        <begin position="25"/>
        <end position="49"/>
    </location>
</feature>
<feature type="non-terminal residue" evidence="9">
    <location>
        <position position="1"/>
    </location>
</feature>
<feature type="transmembrane region" description="Helical" evidence="8">
    <location>
        <begin position="246"/>
        <end position="264"/>
    </location>
</feature>
<accession>A0A8H4CNL7</accession>
<evidence type="ECO:0000256" key="5">
    <source>
        <dbReference type="ARBA" id="ARBA00022989"/>
    </source>
</evidence>
<evidence type="ECO:0000313" key="9">
    <source>
        <dbReference type="EMBL" id="KAF3807134.1"/>
    </source>
</evidence>
<keyword evidence="6 8" id="KW-0472">Membrane</keyword>
<dbReference type="EMBL" id="WVTB01000031">
    <property type="protein sequence ID" value="KAF3807134.1"/>
    <property type="molecule type" value="Genomic_DNA"/>
</dbReference>
<evidence type="ECO:0000256" key="7">
    <source>
        <dbReference type="SAM" id="MobiDB-lite"/>
    </source>
</evidence>
<dbReference type="RefSeq" id="XP_045266293.1">
    <property type="nucleotide sequence ID" value="XM_045413321.1"/>
</dbReference>
<name>A0A8H4CNL7_COLGL</name>
<gene>
    <name evidence="9" type="ORF">GCG54_00013468</name>
</gene>
<evidence type="ECO:0000313" key="10">
    <source>
        <dbReference type="Proteomes" id="UP000613401"/>
    </source>
</evidence>
<dbReference type="GeneID" id="69020584"/>